<reference evidence="1" key="1">
    <citation type="submission" date="2009-04" db="EMBL/GenBank/DDBJ databases">
        <authorList>
            <person name="Weinstock G."/>
            <person name="Sodergren E."/>
            <person name="Clifton S."/>
            <person name="Fulton L."/>
            <person name="Fulton B."/>
            <person name="Courtney L."/>
            <person name="Fronick C."/>
            <person name="Harrison M."/>
            <person name="Strong C."/>
            <person name="Farmer C."/>
            <person name="Delahaunty K."/>
            <person name="Markovic C."/>
            <person name="Hall O."/>
            <person name="Minx P."/>
            <person name="Tomlinson C."/>
            <person name="Mitreva M."/>
            <person name="Nelson J."/>
            <person name="Hou S."/>
            <person name="Wollam A."/>
            <person name="Pepin K.H."/>
            <person name="Johnson M."/>
            <person name="Bhonagiri V."/>
            <person name="Nash W.E."/>
            <person name="Warren W."/>
            <person name="Chinwalla A."/>
            <person name="Mardis E.R."/>
            <person name="Wilson R.K."/>
        </authorList>
    </citation>
    <scope>NUCLEOTIDE SEQUENCE [LARGE SCALE GENOMIC DNA]</scope>
    <source>
        <strain evidence="1">ATCC 51147</strain>
    </source>
</reference>
<accession>C4GJ48</accession>
<sequence>MGVEFIRGEASAANQDTQVEVKPLFDVDYSPLLRRGAAFAIMEAGKCVGTGRVDEVRFQAAV</sequence>
<dbReference type="STRING" id="629741.GCWU000324_02070"/>
<name>C4GJ48_9NEIS</name>
<evidence type="ECO:0000313" key="1">
    <source>
        <dbReference type="EMBL" id="EEP67820.1"/>
    </source>
</evidence>
<dbReference type="EMBL" id="ACJW02000003">
    <property type="protein sequence ID" value="EEP67820.1"/>
    <property type="molecule type" value="Genomic_DNA"/>
</dbReference>
<proteinExistence type="predicted"/>
<keyword evidence="2" id="KW-1185">Reference proteome</keyword>
<dbReference type="HOGENOM" id="CLU_2898231_0_0_4"/>
<evidence type="ECO:0000313" key="2">
    <source>
        <dbReference type="Proteomes" id="UP000003009"/>
    </source>
</evidence>
<organism evidence="1 2">
    <name type="scientific">Kingella oralis ATCC 51147</name>
    <dbReference type="NCBI Taxonomy" id="629741"/>
    <lineage>
        <taxon>Bacteria</taxon>
        <taxon>Pseudomonadati</taxon>
        <taxon>Pseudomonadota</taxon>
        <taxon>Betaproteobacteria</taxon>
        <taxon>Neisseriales</taxon>
        <taxon>Neisseriaceae</taxon>
        <taxon>Kingella</taxon>
    </lineage>
</organism>
<comment type="caution">
    <text evidence="1">The sequence shown here is derived from an EMBL/GenBank/DDBJ whole genome shotgun (WGS) entry which is preliminary data.</text>
</comment>
<dbReference type="Proteomes" id="UP000003009">
    <property type="component" value="Unassembled WGS sequence"/>
</dbReference>
<dbReference type="AlphaFoldDB" id="C4GJ48"/>
<protein>
    <submittedName>
        <fullName evidence="1">Uncharacterized protein</fullName>
    </submittedName>
</protein>
<gene>
    <name evidence="1" type="ORF">GCWU000324_02070</name>
</gene>